<evidence type="ECO:0000256" key="1">
    <source>
        <dbReference type="SAM" id="MobiDB-lite"/>
    </source>
</evidence>
<keyword evidence="2" id="KW-1133">Transmembrane helix</keyword>
<sequence>MNEHDHFSSVLDVEAIEESLDSHFDEGHSGMAADSDEAQAHEPQAPRKKPIPKALLLVGGMVAFVVLGAGYQHFFGAHPQYAASPGMTGSGTGGPDAGDTPLPSGTAITQQTPQGGMLTSGSAPPLPNQMQGQASEPIGPVPSQQSSRDLFANAAMPASTGAVPGAPRGAPSDVASRSGAIGVAPAAAAPTAPSPSPAPTFGNAAVPGSASLIQTSVEHGAPLGGLATGSTAPAVAESSLAMNAAPAPDPRDVEIAKLQAEVDALQRRDGVTGAGPAPVRAPVHRTAKHLSRGSRVAKEHSRSGASTNLIAGAHTSTDSSTADTSNGTQAAVADTTPSAGAPASAKSVARHAGKRHSARHAQHGKHPEAEVLAGYSIKQVIPGQGWIEDEQSGRQQVVAVGDVIGTAKVVRIDPDNYRIVTTAGVIQ</sequence>
<protein>
    <submittedName>
        <fullName evidence="3">Uncharacterized protein</fullName>
    </submittedName>
</protein>
<feature type="transmembrane region" description="Helical" evidence="2">
    <location>
        <begin position="54"/>
        <end position="74"/>
    </location>
</feature>
<feature type="compositionally biased region" description="Basic residues" evidence="1">
    <location>
        <begin position="348"/>
        <end position="364"/>
    </location>
</feature>
<comment type="caution">
    <text evidence="3">The sequence shown here is derived from an EMBL/GenBank/DDBJ whole genome shotgun (WGS) entry which is preliminary data.</text>
</comment>
<feature type="compositionally biased region" description="Low complexity" evidence="1">
    <location>
        <begin position="315"/>
        <end position="325"/>
    </location>
</feature>
<keyword evidence="2" id="KW-0472">Membrane</keyword>
<dbReference type="OrthoDB" id="8970404at2"/>
<feature type="compositionally biased region" description="Polar residues" evidence="1">
    <location>
        <begin position="106"/>
        <end position="134"/>
    </location>
</feature>
<accession>A0A3D8K1G8</accession>
<dbReference type="Proteomes" id="UP000256838">
    <property type="component" value="Unassembled WGS sequence"/>
</dbReference>
<dbReference type="EMBL" id="QRGA01000006">
    <property type="protein sequence ID" value="RDU98734.1"/>
    <property type="molecule type" value="Genomic_DNA"/>
</dbReference>
<evidence type="ECO:0000313" key="4">
    <source>
        <dbReference type="Proteomes" id="UP000256838"/>
    </source>
</evidence>
<dbReference type="AlphaFoldDB" id="A0A3D8K1G8"/>
<feature type="region of interest" description="Disordered" evidence="1">
    <location>
        <begin position="158"/>
        <end position="177"/>
    </location>
</feature>
<feature type="region of interest" description="Disordered" evidence="1">
    <location>
        <begin position="86"/>
        <end position="146"/>
    </location>
</feature>
<reference evidence="3 4" key="1">
    <citation type="submission" date="2018-08" db="EMBL/GenBank/DDBJ databases">
        <title>Paraburkholderia sp. DHOM06 isolated from forest soil.</title>
        <authorList>
            <person name="Gao Z.-H."/>
            <person name="Qiu L.-H."/>
        </authorList>
    </citation>
    <scope>NUCLEOTIDE SEQUENCE [LARGE SCALE GENOMIC DNA]</scope>
    <source>
        <strain evidence="3 4">DHOM06</strain>
    </source>
</reference>
<organism evidence="3 4">
    <name type="scientific">Trinickia dinghuensis</name>
    <dbReference type="NCBI Taxonomy" id="2291023"/>
    <lineage>
        <taxon>Bacteria</taxon>
        <taxon>Pseudomonadati</taxon>
        <taxon>Pseudomonadota</taxon>
        <taxon>Betaproteobacteria</taxon>
        <taxon>Burkholderiales</taxon>
        <taxon>Burkholderiaceae</taxon>
        <taxon>Trinickia</taxon>
    </lineage>
</organism>
<evidence type="ECO:0000313" key="3">
    <source>
        <dbReference type="EMBL" id="RDU98734.1"/>
    </source>
</evidence>
<proteinExistence type="predicted"/>
<evidence type="ECO:0000256" key="2">
    <source>
        <dbReference type="SAM" id="Phobius"/>
    </source>
</evidence>
<keyword evidence="2" id="KW-0812">Transmembrane</keyword>
<name>A0A3D8K1G8_9BURK</name>
<keyword evidence="4" id="KW-1185">Reference proteome</keyword>
<feature type="compositionally biased region" description="Basic residues" evidence="1">
    <location>
        <begin position="282"/>
        <end position="292"/>
    </location>
</feature>
<gene>
    <name evidence="3" type="ORF">DWV00_10725</name>
</gene>
<feature type="region of interest" description="Disordered" evidence="1">
    <location>
        <begin position="24"/>
        <end position="47"/>
    </location>
</feature>
<feature type="region of interest" description="Disordered" evidence="1">
    <location>
        <begin position="269"/>
        <end position="368"/>
    </location>
</feature>
<dbReference type="RefSeq" id="WP_115533550.1">
    <property type="nucleotide sequence ID" value="NZ_QRGA01000006.1"/>
</dbReference>